<dbReference type="InterPro" id="IPR050485">
    <property type="entry name" value="Proline_metab_enzyme"/>
</dbReference>
<dbReference type="FunFam" id="3.40.309.10:FF:000005">
    <property type="entry name" value="1-pyrroline-5-carboxylate dehydrogenase 1"/>
    <property type="match status" value="1"/>
</dbReference>
<dbReference type="NCBIfam" id="TIGR01237">
    <property type="entry name" value="D1pyr5carbox2"/>
    <property type="match status" value="1"/>
</dbReference>
<dbReference type="InterPro" id="IPR016163">
    <property type="entry name" value="Ald_DH_C"/>
</dbReference>
<evidence type="ECO:0000256" key="3">
    <source>
        <dbReference type="ARBA" id="ARBA00023027"/>
    </source>
</evidence>
<accession>A0A1Q2KWZ0</accession>
<name>A0A1Q2KWZ0_9BACL</name>
<dbReference type="Gene3D" id="3.40.605.10">
    <property type="entry name" value="Aldehyde Dehydrogenase, Chain A, domain 1"/>
    <property type="match status" value="1"/>
</dbReference>
<gene>
    <name evidence="6" type="primary">rocA</name>
    <name evidence="8" type="ORF">B0X71_06225</name>
</gene>
<dbReference type="CDD" id="cd07124">
    <property type="entry name" value="ALDH_PutA-P5CDH-RocA"/>
    <property type="match status" value="1"/>
</dbReference>
<keyword evidence="9" id="KW-1185">Reference proteome</keyword>
<dbReference type="GO" id="GO:0010133">
    <property type="term" value="P:L-proline catabolic process to L-glutamate"/>
    <property type="evidence" value="ECO:0007669"/>
    <property type="project" value="UniProtKB-UniPathway"/>
</dbReference>
<comment type="similarity">
    <text evidence="5 6">Belongs to the aldehyde dehydrogenase family. RocA subfamily.</text>
</comment>
<evidence type="ECO:0000256" key="4">
    <source>
        <dbReference type="ARBA" id="ARBA00048142"/>
    </source>
</evidence>
<dbReference type="InterPro" id="IPR015590">
    <property type="entry name" value="Aldehyde_DH_dom"/>
</dbReference>
<keyword evidence="2 6" id="KW-0560">Oxidoreductase</keyword>
<comment type="pathway">
    <text evidence="1 6">Amino-acid degradation; L-proline degradation into L-glutamate; L-glutamate from L-proline: step 2/2.</text>
</comment>
<dbReference type="InterPro" id="IPR005932">
    <property type="entry name" value="RocA"/>
</dbReference>
<dbReference type="UniPathway" id="UPA00261">
    <property type="reaction ID" value="UER00374"/>
</dbReference>
<dbReference type="PANTHER" id="PTHR42862:SF1">
    <property type="entry name" value="DELTA-1-PYRROLINE-5-CARBOXYLATE DEHYDROGENASE 2, ISOFORM A-RELATED"/>
    <property type="match status" value="1"/>
</dbReference>
<dbReference type="Gene3D" id="3.40.309.10">
    <property type="entry name" value="Aldehyde Dehydrogenase, Chain A, domain 2"/>
    <property type="match status" value="1"/>
</dbReference>
<dbReference type="GO" id="GO:0004657">
    <property type="term" value="F:proline dehydrogenase activity"/>
    <property type="evidence" value="ECO:0007669"/>
    <property type="project" value="UniProtKB-ARBA"/>
</dbReference>
<dbReference type="GO" id="GO:0003842">
    <property type="term" value="F:L-glutamate gamma-semialdehyde dehydrogenase activity"/>
    <property type="evidence" value="ECO:0007669"/>
    <property type="project" value="UniProtKB-UniRule"/>
</dbReference>
<dbReference type="InterPro" id="IPR016162">
    <property type="entry name" value="Ald_DH_N"/>
</dbReference>
<keyword evidence="3 6" id="KW-0520">NAD</keyword>
<dbReference type="HAMAP" id="MF_00733">
    <property type="entry name" value="RocA"/>
    <property type="match status" value="1"/>
</dbReference>
<dbReference type="SUPFAM" id="SSF53720">
    <property type="entry name" value="ALDH-like"/>
    <property type="match status" value="1"/>
</dbReference>
<feature type="active site" evidence="6">
    <location>
        <position position="285"/>
    </location>
</feature>
<dbReference type="AlphaFoldDB" id="A0A1Q2KWZ0"/>
<dbReference type="EC" id="1.2.1.88" evidence="6"/>
<evidence type="ECO:0000256" key="1">
    <source>
        <dbReference type="ARBA" id="ARBA00004786"/>
    </source>
</evidence>
<dbReference type="NCBIfam" id="NF002852">
    <property type="entry name" value="PRK03137.1"/>
    <property type="match status" value="1"/>
</dbReference>
<comment type="catalytic activity">
    <reaction evidence="4 6">
        <text>L-glutamate 5-semialdehyde + NAD(+) + H2O = L-glutamate + NADH + 2 H(+)</text>
        <dbReference type="Rhea" id="RHEA:30235"/>
        <dbReference type="ChEBI" id="CHEBI:15377"/>
        <dbReference type="ChEBI" id="CHEBI:15378"/>
        <dbReference type="ChEBI" id="CHEBI:29985"/>
        <dbReference type="ChEBI" id="CHEBI:57540"/>
        <dbReference type="ChEBI" id="CHEBI:57945"/>
        <dbReference type="ChEBI" id="CHEBI:58066"/>
        <dbReference type="EC" id="1.2.1.88"/>
    </reaction>
</comment>
<dbReference type="EMBL" id="CP019640">
    <property type="protein sequence ID" value="AQQ52735.1"/>
    <property type="molecule type" value="Genomic_DNA"/>
</dbReference>
<dbReference type="InterPro" id="IPR047597">
    <property type="entry name" value="RocA_bacillales"/>
</dbReference>
<dbReference type="FunFam" id="3.40.605.10:FF:000045">
    <property type="entry name" value="1-pyrroline-5-carboxylate dehydrogenase 1"/>
    <property type="match status" value="1"/>
</dbReference>
<dbReference type="InterPro" id="IPR016160">
    <property type="entry name" value="Ald_DH_CS_CYS"/>
</dbReference>
<dbReference type="OrthoDB" id="9762913at2"/>
<proteinExistence type="inferred from homology"/>
<dbReference type="GO" id="GO:0009898">
    <property type="term" value="C:cytoplasmic side of plasma membrane"/>
    <property type="evidence" value="ECO:0007669"/>
    <property type="project" value="TreeGrafter"/>
</dbReference>
<protein>
    <recommendedName>
        <fullName evidence="6">1-pyrroline-5-carboxylate dehydrogenase</fullName>
        <shortName evidence="6">P5C dehydrogenase</shortName>
        <ecNumber evidence="6">1.2.1.88</ecNumber>
    </recommendedName>
    <alternativeName>
        <fullName evidence="6">L-glutamate gamma-semialdehyde dehydrogenase</fullName>
    </alternativeName>
</protein>
<dbReference type="PROSITE" id="PS00070">
    <property type="entry name" value="ALDEHYDE_DEHYDR_CYS"/>
    <property type="match status" value="1"/>
</dbReference>
<dbReference type="Proteomes" id="UP000188184">
    <property type="component" value="Chromosome"/>
</dbReference>
<feature type="domain" description="Aldehyde dehydrogenase" evidence="7">
    <location>
        <begin position="49"/>
        <end position="509"/>
    </location>
</feature>
<reference evidence="8 9" key="1">
    <citation type="submission" date="2017-02" db="EMBL/GenBank/DDBJ databases">
        <title>The complete genomic sequence of a novel cold adapted crude oil-degrading bacterium Planococcus qaidamina Y42.</title>
        <authorList>
            <person name="Yang R."/>
        </authorList>
    </citation>
    <scope>NUCLEOTIDE SEQUENCE [LARGE SCALE GENOMIC DNA]</scope>
    <source>
        <strain evidence="8 9">Y42</strain>
    </source>
</reference>
<sequence>MIPYKHEPFTDFSIEENRKAYEEALKTVEGYLGQDYPLIIGGERVTTDDKIVSYNPAKKDEVVGRVSKANKELAERAMKVADEKFNTWKKVNPEVRADILFKAAAIVRRRKNEFSALLTKEAGKPWNEADADTAEAIDFMEYYGRQMLRLKDGMPMESRPGEFNRYDYIPLGVGVVIPPWNFAFAIMAGTTVAAMVTGNTVLLKPSSSTPVVAYKFIEVMEEAGMPAGVINFIPGSGAEVGDYLVDHPRTRFISFTGSREVGLRIFERSSKVSEGQIWMKRLIAEMGGKNSVVVDNDADLELAAQSIVKSAFGFSGQKCSAGARAIVHQDVYDEVLERSIALTKELVVGDPTDFSNKVGPVVDQAAFDKIMKYIEIGKKEGRLVAGGEGDDSTGYFIQPTIFADVDSKDRIMQEEIFGPVVGFTKAKSFDEAIEMANNTEYGLTGAVITRNREHIEQAREDFHVGNLYFNRNATGAIVGYQSFGGFNMSGTDSKAGGPDYLQLHMQAKVTSETF</sequence>
<dbReference type="InterPro" id="IPR016161">
    <property type="entry name" value="Ald_DH/histidinol_DH"/>
</dbReference>
<dbReference type="PANTHER" id="PTHR42862">
    <property type="entry name" value="DELTA-1-PYRROLINE-5-CARBOXYLATE DEHYDROGENASE 1, ISOFORM A-RELATED"/>
    <property type="match status" value="1"/>
</dbReference>
<dbReference type="RefSeq" id="WP_077588615.1">
    <property type="nucleotide sequence ID" value="NZ_CP019640.1"/>
</dbReference>
<dbReference type="GO" id="GO:0006537">
    <property type="term" value="P:glutamate biosynthetic process"/>
    <property type="evidence" value="ECO:0007669"/>
    <property type="project" value="UniProtKB-UniRule"/>
</dbReference>
<evidence type="ECO:0000256" key="6">
    <source>
        <dbReference type="HAMAP-Rule" id="MF_00733"/>
    </source>
</evidence>
<evidence type="ECO:0000256" key="5">
    <source>
        <dbReference type="ARBA" id="ARBA00061617"/>
    </source>
</evidence>
<evidence type="ECO:0000313" key="8">
    <source>
        <dbReference type="EMBL" id="AQQ52735.1"/>
    </source>
</evidence>
<dbReference type="Pfam" id="PF00171">
    <property type="entry name" value="Aldedh"/>
    <property type="match status" value="1"/>
</dbReference>
<evidence type="ECO:0000256" key="2">
    <source>
        <dbReference type="ARBA" id="ARBA00023002"/>
    </source>
</evidence>
<dbReference type="KEGG" id="pmar:B0X71_06225"/>
<organism evidence="8 9">
    <name type="scientific">Planococcus lenghuensis</name>
    <dbReference type="NCBI Taxonomy" id="2213202"/>
    <lineage>
        <taxon>Bacteria</taxon>
        <taxon>Bacillati</taxon>
        <taxon>Bacillota</taxon>
        <taxon>Bacilli</taxon>
        <taxon>Bacillales</taxon>
        <taxon>Caryophanaceae</taxon>
        <taxon>Planococcus</taxon>
    </lineage>
</organism>
<evidence type="ECO:0000259" key="7">
    <source>
        <dbReference type="Pfam" id="PF00171"/>
    </source>
</evidence>
<feature type="active site" evidence="6">
    <location>
        <position position="319"/>
    </location>
</feature>
<evidence type="ECO:0000313" key="9">
    <source>
        <dbReference type="Proteomes" id="UP000188184"/>
    </source>
</evidence>